<accession>A0A834HP07</accession>
<organism evidence="2 3">
    <name type="scientific">Rhynchophorus ferrugineus</name>
    <name type="common">Red palm weevil</name>
    <name type="synonym">Curculio ferrugineus</name>
    <dbReference type="NCBI Taxonomy" id="354439"/>
    <lineage>
        <taxon>Eukaryota</taxon>
        <taxon>Metazoa</taxon>
        <taxon>Ecdysozoa</taxon>
        <taxon>Arthropoda</taxon>
        <taxon>Hexapoda</taxon>
        <taxon>Insecta</taxon>
        <taxon>Pterygota</taxon>
        <taxon>Neoptera</taxon>
        <taxon>Endopterygota</taxon>
        <taxon>Coleoptera</taxon>
        <taxon>Polyphaga</taxon>
        <taxon>Cucujiformia</taxon>
        <taxon>Curculionidae</taxon>
        <taxon>Dryophthorinae</taxon>
        <taxon>Rhynchophorus</taxon>
    </lineage>
</organism>
<reference evidence="2" key="1">
    <citation type="submission" date="2020-08" db="EMBL/GenBank/DDBJ databases">
        <title>Genome sequencing and assembly of the red palm weevil Rhynchophorus ferrugineus.</title>
        <authorList>
            <person name="Dias G.B."/>
            <person name="Bergman C.M."/>
            <person name="Manee M."/>
        </authorList>
    </citation>
    <scope>NUCLEOTIDE SEQUENCE</scope>
    <source>
        <strain evidence="2">AA-2017</strain>
        <tissue evidence="2">Whole larva</tissue>
    </source>
</reference>
<dbReference type="Proteomes" id="UP000625711">
    <property type="component" value="Unassembled WGS sequence"/>
</dbReference>
<evidence type="ECO:0000256" key="1">
    <source>
        <dbReference type="SAM" id="Coils"/>
    </source>
</evidence>
<keyword evidence="3" id="KW-1185">Reference proteome</keyword>
<comment type="caution">
    <text evidence="2">The sequence shown here is derived from an EMBL/GenBank/DDBJ whole genome shotgun (WGS) entry which is preliminary data.</text>
</comment>
<evidence type="ECO:0000313" key="3">
    <source>
        <dbReference type="Proteomes" id="UP000625711"/>
    </source>
</evidence>
<dbReference type="AlphaFoldDB" id="A0A834HP07"/>
<proteinExistence type="predicted"/>
<evidence type="ECO:0000313" key="2">
    <source>
        <dbReference type="EMBL" id="KAF7263271.1"/>
    </source>
</evidence>
<keyword evidence="1" id="KW-0175">Coiled coil</keyword>
<protein>
    <submittedName>
        <fullName evidence="2">Uncharacterized protein</fullName>
    </submittedName>
</protein>
<name>A0A834HP07_RHYFE</name>
<gene>
    <name evidence="2" type="ORF">GWI33_003245</name>
</gene>
<sequence>MSQLKPLVQVTLAAQPDTTDLPALATVADRVTEWVDSKPMSDQFTTMFNRPEPQLEEELSKLKLEVAETRRAVAALEEELRANSRTISLTRSWNRNQTLLREPRVLFHGLCWYHYTFWERARKCMPGCHFSGNLKSKSV</sequence>
<dbReference type="EMBL" id="JAACXV010022601">
    <property type="protein sequence ID" value="KAF7263271.1"/>
    <property type="molecule type" value="Genomic_DNA"/>
</dbReference>
<feature type="coiled-coil region" evidence="1">
    <location>
        <begin position="52"/>
        <end position="86"/>
    </location>
</feature>